<dbReference type="GO" id="GO:0097546">
    <property type="term" value="C:ciliary base"/>
    <property type="evidence" value="ECO:0007669"/>
    <property type="project" value="TreeGrafter"/>
</dbReference>
<dbReference type="GO" id="GO:1904491">
    <property type="term" value="P:protein localization to ciliary transition zone"/>
    <property type="evidence" value="ECO:0007669"/>
    <property type="project" value="TreeGrafter"/>
</dbReference>
<comment type="caution">
    <text evidence="7">The sequence shown here is derived from an EMBL/GenBank/DDBJ whole genome shotgun (WGS) entry which is preliminary data.</text>
</comment>
<feature type="domain" description="NPHP4 Ig-like" evidence="2">
    <location>
        <begin position="1239"/>
        <end position="1323"/>
    </location>
</feature>
<evidence type="ECO:0000259" key="5">
    <source>
        <dbReference type="Pfam" id="PF26189"/>
    </source>
</evidence>
<feature type="region of interest" description="Disordered" evidence="1">
    <location>
        <begin position="412"/>
        <end position="440"/>
    </location>
</feature>
<dbReference type="PANTHER" id="PTHR31043">
    <property type="entry name" value="NEPHROCYSTIN-4"/>
    <property type="match status" value="1"/>
</dbReference>
<evidence type="ECO:0000259" key="6">
    <source>
        <dbReference type="Pfam" id="PF26190"/>
    </source>
</evidence>
<protein>
    <recommendedName>
        <fullName evidence="9">Nephrocystin-4</fullName>
    </recommendedName>
</protein>
<dbReference type="Pfam" id="PF26187">
    <property type="entry name" value="Ig_NPHP4_4th"/>
    <property type="match status" value="1"/>
</dbReference>
<dbReference type="STRING" id="282301.A0A267EG47"/>
<feature type="region of interest" description="Disordered" evidence="1">
    <location>
        <begin position="1076"/>
        <end position="1103"/>
    </location>
</feature>
<evidence type="ECO:0000259" key="4">
    <source>
        <dbReference type="Pfam" id="PF26187"/>
    </source>
</evidence>
<dbReference type="InterPro" id="IPR058685">
    <property type="entry name" value="Ig_NPHP4_4th"/>
</dbReference>
<dbReference type="EMBL" id="NIVC01002146">
    <property type="protein sequence ID" value="PAA60485.1"/>
    <property type="molecule type" value="Genomic_DNA"/>
</dbReference>
<dbReference type="Proteomes" id="UP000215902">
    <property type="component" value="Unassembled WGS sequence"/>
</dbReference>
<organism evidence="7 8">
    <name type="scientific">Macrostomum lignano</name>
    <dbReference type="NCBI Taxonomy" id="282301"/>
    <lineage>
        <taxon>Eukaryota</taxon>
        <taxon>Metazoa</taxon>
        <taxon>Spiralia</taxon>
        <taxon>Lophotrochozoa</taxon>
        <taxon>Platyhelminthes</taxon>
        <taxon>Rhabditophora</taxon>
        <taxon>Macrostomorpha</taxon>
        <taxon>Macrostomida</taxon>
        <taxon>Macrostomidae</taxon>
        <taxon>Macrostomum</taxon>
    </lineage>
</organism>
<dbReference type="GO" id="GO:0097730">
    <property type="term" value="C:non-motile cilium"/>
    <property type="evidence" value="ECO:0007669"/>
    <property type="project" value="InterPro"/>
</dbReference>
<dbReference type="InterPro" id="IPR058687">
    <property type="entry name" value="Ig_NPHP4_1st"/>
</dbReference>
<dbReference type="InterPro" id="IPR058765">
    <property type="entry name" value="NPHP4_C2-like"/>
</dbReference>
<feature type="domain" description="NPHP4 Ig-like" evidence="4">
    <location>
        <begin position="1329"/>
        <end position="1422"/>
    </location>
</feature>
<evidence type="ECO:0000259" key="2">
    <source>
        <dbReference type="Pfam" id="PF26015"/>
    </source>
</evidence>
<evidence type="ECO:0000313" key="7">
    <source>
        <dbReference type="EMBL" id="PAA60485.1"/>
    </source>
</evidence>
<dbReference type="InterPro" id="IPR029775">
    <property type="entry name" value="NPHP4"/>
</dbReference>
<evidence type="ECO:0008006" key="9">
    <source>
        <dbReference type="Google" id="ProtNLM"/>
    </source>
</evidence>
<sequence length="1431" mass="155792">RCYLARKSQLRSAKNGIKMTKWEDIVKLNYNVPPSEQNIAQDNQNLRGYAIRFQNIKVTLNDAVKAKIAGARQLKCQANLFMYDSYNQRFFGRAWSGPTLDGTLDGSQLKLAYPESVYFMSPLVANNESGCLLLEVVGHMAPGSRFSCGWCQLKVFSAALYRQLPDFRKKVQQQAVTPTEAGLYAGSCRSFVSMKEDGLGQCRIVGSVSYQLFRHPSLEACTDAFPENAIVGGREPVPGLVPGAEPLRKPQLAPRQKYTFENLVITVSPSLLSFEEELKRLLTDDRRVLDPSCRPLEISERRLKVGVHNGWEYLDHEVSIGLVPAQEGSDSAAAAAPTPTTHRRSLSAGKMSTLLERGVLVAKNPVQVELPPGPGIAVVLVLEYVMSEPAAQSGAPKAQQTLSVRYGAYSLPEDQQQQQQQPPARVALQLGGGPDSRFPDRRLLFKQNARLGSAQGAPQHQVTLKATLVASAASAASAAAAAAASPMSTQQPPTLQSHQHHYFEQQQRQQPQQIFDESNLIPSARMSLASAGVAPGEDAEPPPGSTLTLQQQQQQALMSNPVFLLSQVLMRQGYGVGVEQDPFASAGHLSSRSGPLVATVNGGSASVAADASLAPLRRHLSTAVCALGRGDFARLAGAGFAPILDAYGEPPEVVDEAKRPPADLRLEEEDPMSGNELVLQFLAYSAGTGTAKRPRSVFLAFQFYRFPHLTTERLALADTSFTDDGRAFILERAAAAAATAPGFEVRFSAEPALPGERARLAAHLRDHSLHIDVFDGDSLLYIGSCGLGLRPLLRQGKKAVQTWQVLAILQPDQPAERQMRAAPQLHVRAACVGYRAGAGPGSTRSLHLAEPSSGQRSAPVDGTRRSSARAKVVRVHQADLPKDLRVALNGGAGDDSDRARRLARLQAVKAANPQVAEPDVHAAAVIRADAASREKSLRELHTIDFVRERAKDSVIMDLLESTISVEHDIHTTFGCTEFFEFAFDNPSNNVEDVSVEVEDTERRLQILTDPAVTLALKAHFGVATNTERDLFHRDDAEGGPGNTAQAARLTARPRERVLIPFRYFETGAYAAAGAATAAESSQPRQPGGLPAFRLGDGGPDTSDERRVKAYVRSKSGVLLSVLHVRVHRHPAAVDQTLRFYQSESTFFKRSIRMPPLPAVAGDGNQVTYLCSDPNAVCHVQQPKQSGDPVDLFVKLSCGESPRMQRLLLAVYTDPFQIAPRVVTQLLVQSLQQVDITCSLGQPAQRALLIRGFANTRRICCYPSHPGEISVEPSEPFALPAATSREVTVAVQPRSVGRASYRVSLVDADLHQLLKCWLFNVSCELPELIRTLDVALPLGGGRHCNRKFNYTNEYSIAKRFIVSCNRPDLLQFSPTEMSLPGHGQDTIRLHFVPQTSPGRASIFFFIYDDAGRNEETVLFRVTYGDAANAAER</sequence>
<dbReference type="InterPro" id="IPR058688">
    <property type="entry name" value="Ig_NPHP4_2nd"/>
</dbReference>
<proteinExistence type="predicted"/>
<evidence type="ECO:0000259" key="3">
    <source>
        <dbReference type="Pfam" id="PF26186"/>
    </source>
</evidence>
<feature type="compositionally biased region" description="Polar residues" evidence="1">
    <location>
        <begin position="486"/>
        <end position="497"/>
    </location>
</feature>
<gene>
    <name evidence="7" type="ORF">BOX15_Mlig024994g1</name>
</gene>
<dbReference type="Pfam" id="PF26190">
    <property type="entry name" value="Ig_NPHP4_1st"/>
    <property type="match status" value="1"/>
</dbReference>
<dbReference type="Pfam" id="PF26189">
    <property type="entry name" value="Ig_NPHP4_2nd"/>
    <property type="match status" value="1"/>
</dbReference>
<dbReference type="PANTHER" id="PTHR31043:SF3">
    <property type="entry name" value="NEPHROCYSTIN-4"/>
    <property type="match status" value="1"/>
</dbReference>
<feature type="domain" description="NPHP4 C2-like" evidence="3">
    <location>
        <begin position="632"/>
        <end position="814"/>
    </location>
</feature>
<dbReference type="InterPro" id="IPR058686">
    <property type="entry name" value="Ig_NPHP4_3rd"/>
</dbReference>
<feature type="region of interest" description="Disordered" evidence="1">
    <location>
        <begin position="483"/>
        <end position="511"/>
    </location>
</feature>
<reference evidence="7 8" key="1">
    <citation type="submission" date="2017-06" db="EMBL/GenBank/DDBJ databases">
        <title>A platform for efficient transgenesis in Macrostomum lignano, a flatworm model organism for stem cell research.</title>
        <authorList>
            <person name="Berezikov E."/>
        </authorList>
    </citation>
    <scope>NUCLEOTIDE SEQUENCE [LARGE SCALE GENOMIC DNA]</scope>
    <source>
        <strain evidence="7">DV1</strain>
        <tissue evidence="7">Whole organism</tissue>
    </source>
</reference>
<dbReference type="Pfam" id="PF26186">
    <property type="entry name" value="NPHP4_C2_3rd"/>
    <property type="match status" value="1"/>
</dbReference>
<dbReference type="GO" id="GO:0035869">
    <property type="term" value="C:ciliary transition zone"/>
    <property type="evidence" value="ECO:0007669"/>
    <property type="project" value="TreeGrafter"/>
</dbReference>
<accession>A0A267EG47</accession>
<dbReference type="OrthoDB" id="313446at2759"/>
<evidence type="ECO:0000313" key="8">
    <source>
        <dbReference type="Proteomes" id="UP000215902"/>
    </source>
</evidence>
<name>A0A267EG47_9PLAT</name>
<evidence type="ECO:0000256" key="1">
    <source>
        <dbReference type="SAM" id="MobiDB-lite"/>
    </source>
</evidence>
<feature type="region of interest" description="Disordered" evidence="1">
    <location>
        <begin position="842"/>
        <end position="870"/>
    </location>
</feature>
<dbReference type="GO" id="GO:0090090">
    <property type="term" value="P:negative regulation of canonical Wnt signaling pathway"/>
    <property type="evidence" value="ECO:0007669"/>
    <property type="project" value="InterPro"/>
</dbReference>
<feature type="non-terminal residue" evidence="7">
    <location>
        <position position="1"/>
    </location>
</feature>
<dbReference type="GO" id="GO:0036064">
    <property type="term" value="C:ciliary basal body"/>
    <property type="evidence" value="ECO:0007669"/>
    <property type="project" value="TreeGrafter"/>
</dbReference>
<feature type="domain" description="NPHP4 Ig-like" evidence="6">
    <location>
        <begin position="966"/>
        <end position="1130"/>
    </location>
</feature>
<keyword evidence="8" id="KW-1185">Reference proteome</keyword>
<feature type="domain" description="NPHP4 Ig-like" evidence="5">
    <location>
        <begin position="1137"/>
        <end position="1227"/>
    </location>
</feature>
<dbReference type="Pfam" id="PF26015">
    <property type="entry name" value="Ig_NPH4_3rd"/>
    <property type="match status" value="1"/>
</dbReference>